<dbReference type="Pfam" id="PF00063">
    <property type="entry name" value="Myosin_head"/>
    <property type="match status" value="1"/>
</dbReference>
<feature type="non-terminal residue" evidence="8">
    <location>
        <position position="266"/>
    </location>
</feature>
<proteinExistence type="inferred from homology"/>
<keyword evidence="3 6" id="KW-0518">Myosin</keyword>
<dbReference type="InterPro" id="IPR036961">
    <property type="entry name" value="Kinesin_motor_dom_sf"/>
</dbReference>
<keyword evidence="1" id="KW-0547">Nucleotide-binding</keyword>
<dbReference type="InterPro" id="IPR001609">
    <property type="entry name" value="Myosin_head_motor_dom-like"/>
</dbReference>
<evidence type="ECO:0000256" key="1">
    <source>
        <dbReference type="ARBA" id="ARBA00022741"/>
    </source>
</evidence>
<organism evidence="8 9">
    <name type="scientific">Semnornis frantzii</name>
    <dbReference type="NCBI Taxonomy" id="91796"/>
    <lineage>
        <taxon>Eukaryota</taxon>
        <taxon>Metazoa</taxon>
        <taxon>Chordata</taxon>
        <taxon>Craniata</taxon>
        <taxon>Vertebrata</taxon>
        <taxon>Euteleostomi</taxon>
        <taxon>Archelosauria</taxon>
        <taxon>Archosauria</taxon>
        <taxon>Dinosauria</taxon>
        <taxon>Saurischia</taxon>
        <taxon>Theropoda</taxon>
        <taxon>Coelurosauria</taxon>
        <taxon>Aves</taxon>
        <taxon>Neognathae</taxon>
        <taxon>Neoaves</taxon>
        <taxon>Telluraves</taxon>
        <taxon>Coraciimorphae</taxon>
        <taxon>Piciformes</taxon>
        <taxon>Ramphastidae</taxon>
        <taxon>Semnornis</taxon>
    </lineage>
</organism>
<dbReference type="GO" id="GO:0005902">
    <property type="term" value="C:microvillus"/>
    <property type="evidence" value="ECO:0007669"/>
    <property type="project" value="TreeGrafter"/>
</dbReference>
<dbReference type="GO" id="GO:0030048">
    <property type="term" value="P:actin filament-based movement"/>
    <property type="evidence" value="ECO:0007669"/>
    <property type="project" value="TreeGrafter"/>
</dbReference>
<evidence type="ECO:0000256" key="5">
    <source>
        <dbReference type="ARBA" id="ARBA00023203"/>
    </source>
</evidence>
<keyword evidence="2" id="KW-0067">ATP-binding</keyword>
<evidence type="ECO:0000313" key="8">
    <source>
        <dbReference type="EMBL" id="NXR08399.1"/>
    </source>
</evidence>
<feature type="region of interest" description="Actin-binding" evidence="6">
    <location>
        <begin position="44"/>
        <end position="66"/>
    </location>
</feature>
<protein>
    <submittedName>
        <fullName evidence="8">MYO1H protein</fullName>
    </submittedName>
</protein>
<accession>A0A7L2IA04</accession>
<dbReference type="GO" id="GO:0006897">
    <property type="term" value="P:endocytosis"/>
    <property type="evidence" value="ECO:0007669"/>
    <property type="project" value="TreeGrafter"/>
</dbReference>
<feature type="domain" description="Myosin motor" evidence="7">
    <location>
        <begin position="1"/>
        <end position="174"/>
    </location>
</feature>
<dbReference type="PANTHER" id="PTHR13140:SF353">
    <property type="entry name" value="UNCONVENTIONAL MYOSIN-IH"/>
    <property type="match status" value="1"/>
</dbReference>
<dbReference type="AlphaFoldDB" id="A0A7L2IA04"/>
<dbReference type="PROSITE" id="PS51456">
    <property type="entry name" value="MYOSIN_MOTOR"/>
    <property type="match status" value="1"/>
</dbReference>
<feature type="non-terminal residue" evidence="8">
    <location>
        <position position="1"/>
    </location>
</feature>
<sequence length="266" mass="31191">SVSLLLPQVLCNSKNGIVRECFLLSELDNRRRPETVATQFKNSLASLIEILMSKEPSYVRCIKPNELKEPGRFDDFLIRHQVKYLGLMEHLRVRRAGFAYRRKYEIFLQSWRALSLVRAAEVMGISCLWPLSFRTKIFIRFPKTLFATEDAFELRKYLLGMVPLPLVYIETEKQSLGELVGSRFVQQACWRGVLARKAAKKRTWAVQIIRKFIKGFINRKKPLCPENVEFVRLVQYNYLMKLREHLPKNVLDKSWLQPPSILEEVS</sequence>
<dbReference type="GO" id="GO:0005524">
    <property type="term" value="F:ATP binding"/>
    <property type="evidence" value="ECO:0007669"/>
    <property type="project" value="UniProtKB-KW"/>
</dbReference>
<comment type="caution">
    <text evidence="8">The sequence shown here is derived from an EMBL/GenBank/DDBJ whole genome shotgun (WGS) entry which is preliminary data.</text>
</comment>
<keyword evidence="5 6" id="KW-0009">Actin-binding</keyword>
<keyword evidence="9" id="KW-1185">Reference proteome</keyword>
<comment type="caution">
    <text evidence="6">Lacks conserved residue(s) required for the propagation of feature annotation.</text>
</comment>
<reference evidence="8 9" key="1">
    <citation type="submission" date="2019-09" db="EMBL/GenBank/DDBJ databases">
        <title>Bird 10,000 Genomes (B10K) Project - Family phase.</title>
        <authorList>
            <person name="Zhang G."/>
        </authorList>
    </citation>
    <scope>NUCLEOTIDE SEQUENCE [LARGE SCALE GENOMIC DNA]</scope>
    <source>
        <strain evidence="8">B10K-DU-001-42</strain>
        <tissue evidence="8">Muscle</tissue>
    </source>
</reference>
<gene>
    <name evidence="8" type="primary">Myo1h_1</name>
    <name evidence="8" type="ORF">SEMFRA_R01895</name>
</gene>
<evidence type="ECO:0000256" key="6">
    <source>
        <dbReference type="PROSITE-ProRule" id="PRU00782"/>
    </source>
</evidence>
<dbReference type="EMBL" id="VWYK01034783">
    <property type="protein sequence ID" value="NXR08399.1"/>
    <property type="molecule type" value="Genomic_DNA"/>
</dbReference>
<dbReference type="Gene3D" id="1.20.58.530">
    <property type="match status" value="1"/>
</dbReference>
<comment type="similarity">
    <text evidence="6">Belongs to the TRAFAC class myosin-kinesin ATPase superfamily. Myosin family.</text>
</comment>
<evidence type="ECO:0000313" key="9">
    <source>
        <dbReference type="Proteomes" id="UP000536381"/>
    </source>
</evidence>
<keyword evidence="4" id="KW-0505">Motor protein</keyword>
<dbReference type="InterPro" id="IPR027417">
    <property type="entry name" value="P-loop_NTPase"/>
</dbReference>
<evidence type="ECO:0000256" key="2">
    <source>
        <dbReference type="ARBA" id="ARBA00022840"/>
    </source>
</evidence>
<dbReference type="GO" id="GO:0000146">
    <property type="term" value="F:microfilament motor activity"/>
    <property type="evidence" value="ECO:0007669"/>
    <property type="project" value="TreeGrafter"/>
</dbReference>
<dbReference type="Proteomes" id="UP000536381">
    <property type="component" value="Unassembled WGS sequence"/>
</dbReference>
<evidence type="ECO:0000256" key="3">
    <source>
        <dbReference type="ARBA" id="ARBA00023123"/>
    </source>
</evidence>
<dbReference type="GO" id="GO:0007015">
    <property type="term" value="P:actin filament organization"/>
    <property type="evidence" value="ECO:0007669"/>
    <property type="project" value="TreeGrafter"/>
</dbReference>
<dbReference type="GO" id="GO:0051015">
    <property type="term" value="F:actin filament binding"/>
    <property type="evidence" value="ECO:0007669"/>
    <property type="project" value="TreeGrafter"/>
</dbReference>
<dbReference type="Gene3D" id="3.40.850.10">
    <property type="entry name" value="Kinesin motor domain"/>
    <property type="match status" value="1"/>
</dbReference>
<dbReference type="GO" id="GO:0005886">
    <property type="term" value="C:plasma membrane"/>
    <property type="evidence" value="ECO:0007669"/>
    <property type="project" value="TreeGrafter"/>
</dbReference>
<name>A0A7L2IA04_9PICI</name>
<dbReference type="PANTHER" id="PTHR13140">
    <property type="entry name" value="MYOSIN"/>
    <property type="match status" value="1"/>
</dbReference>
<dbReference type="OrthoDB" id="6108017at2759"/>
<dbReference type="GO" id="GO:0016459">
    <property type="term" value="C:myosin complex"/>
    <property type="evidence" value="ECO:0007669"/>
    <property type="project" value="UniProtKB-KW"/>
</dbReference>
<dbReference type="SUPFAM" id="SSF52540">
    <property type="entry name" value="P-loop containing nucleoside triphosphate hydrolases"/>
    <property type="match status" value="1"/>
</dbReference>
<evidence type="ECO:0000259" key="7">
    <source>
        <dbReference type="PROSITE" id="PS51456"/>
    </source>
</evidence>
<dbReference type="GO" id="GO:0005737">
    <property type="term" value="C:cytoplasm"/>
    <property type="evidence" value="ECO:0007669"/>
    <property type="project" value="TreeGrafter"/>
</dbReference>
<evidence type="ECO:0000256" key="4">
    <source>
        <dbReference type="ARBA" id="ARBA00023175"/>
    </source>
</evidence>